<gene>
    <name evidence="2" type="ORF">EDD78_108100</name>
</gene>
<dbReference type="Proteomes" id="UP000294682">
    <property type="component" value="Unassembled WGS sequence"/>
</dbReference>
<dbReference type="AlphaFoldDB" id="A0A9X8UIF7"/>
<dbReference type="RefSeq" id="WP_132084820.1">
    <property type="nucleotide sequence ID" value="NZ_SLUK01000008.1"/>
</dbReference>
<keyword evidence="1" id="KW-0732">Signal</keyword>
<comment type="caution">
    <text evidence="2">The sequence shown here is derived from an EMBL/GenBank/DDBJ whole genome shotgun (WGS) entry which is preliminary data.</text>
</comment>
<organism evidence="2 3">
    <name type="scientific">Harryflintia acetispora</name>
    <dbReference type="NCBI Taxonomy" id="1849041"/>
    <lineage>
        <taxon>Bacteria</taxon>
        <taxon>Bacillati</taxon>
        <taxon>Bacillota</taxon>
        <taxon>Clostridia</taxon>
        <taxon>Eubacteriales</taxon>
        <taxon>Oscillospiraceae</taxon>
        <taxon>Harryflintia</taxon>
    </lineage>
</organism>
<dbReference type="InterPro" id="IPR011050">
    <property type="entry name" value="Pectin_lyase_fold/virulence"/>
</dbReference>
<accession>A0A9X8UIF7</accession>
<keyword evidence="3" id="KW-1185">Reference proteome</keyword>
<dbReference type="Gene3D" id="2.160.20.110">
    <property type="match status" value="1"/>
</dbReference>
<evidence type="ECO:0000256" key="1">
    <source>
        <dbReference type="SAM" id="SignalP"/>
    </source>
</evidence>
<sequence length="408" mass="42341">MKRYAFSCCLLLASLFLALPCAAARDGVTVAVQGGYQCEYGVDIPFTRSARTSDYTFAIYAGNTPEVQANVTVTTDSPVVVHLPLRYDPAGPSTHTLQVTAHVAAGRQGLDREAALSRTFTTAPTCGCPAGTAGAFYVGDGSEGAPFLVASTDQLQHIGSTAHLQKKSSFLQTGHLDFEGQTVESIGSLNSHFLGHYNGNGYTVSNLNLQNADANGLFGYLQEATIENLGVVGATVPSGGAGGPIAGVAENSTIRRCWTKGCTVSQTTFGGHAGGLVGLLYSSSVVQDCYVQNITATADTDAAGLLGMTGEVGAAVSASNCYVDGMTLSGMSCGATIGCWFAPSGSYPTLYCLDSVSYPLYGRNNQTSGVTGTKVPALTPSYLSGFDFTGVWEMKDGLPRLQVEQPLS</sequence>
<evidence type="ECO:0000313" key="3">
    <source>
        <dbReference type="Proteomes" id="UP000294682"/>
    </source>
</evidence>
<name>A0A9X8UIF7_9FIRM</name>
<evidence type="ECO:0000313" key="2">
    <source>
        <dbReference type="EMBL" id="TCL42787.1"/>
    </source>
</evidence>
<feature type="signal peptide" evidence="1">
    <location>
        <begin position="1"/>
        <end position="23"/>
    </location>
</feature>
<evidence type="ECO:0008006" key="4">
    <source>
        <dbReference type="Google" id="ProtNLM"/>
    </source>
</evidence>
<dbReference type="EMBL" id="SLUK01000008">
    <property type="protein sequence ID" value="TCL42787.1"/>
    <property type="molecule type" value="Genomic_DNA"/>
</dbReference>
<protein>
    <recommendedName>
        <fullName evidence="4">GLUG domain-containing protein</fullName>
    </recommendedName>
</protein>
<feature type="chain" id="PRO_5040953960" description="GLUG domain-containing protein" evidence="1">
    <location>
        <begin position="24"/>
        <end position="408"/>
    </location>
</feature>
<dbReference type="SUPFAM" id="SSF51126">
    <property type="entry name" value="Pectin lyase-like"/>
    <property type="match status" value="1"/>
</dbReference>
<reference evidence="2 3" key="1">
    <citation type="submission" date="2019-03" db="EMBL/GenBank/DDBJ databases">
        <title>Genomic Encyclopedia of Type Strains, Phase IV (KMG-IV): sequencing the most valuable type-strain genomes for metagenomic binning, comparative biology and taxonomic classification.</title>
        <authorList>
            <person name="Goeker M."/>
        </authorList>
    </citation>
    <scope>NUCLEOTIDE SEQUENCE [LARGE SCALE GENOMIC DNA]</scope>
    <source>
        <strain evidence="2 3">DSM 100433</strain>
    </source>
</reference>
<proteinExistence type="predicted"/>